<sequence length="139" mass="15933">MEIVTIERMQHRESIENFTNTYTYVLLLSACAVHKWGVEIRQIYSFLIDAVRSVQHCGIAEIKMRPVQLVGQADHSFTILIGKKRQDEEATWHCHFVNFVSVDLESIWNAKFVAHLYKLDIAGSGVSTVKAQEQAGRER</sequence>
<comment type="caution">
    <text evidence="1">The sequence shown here is derived from an EMBL/GenBank/DDBJ whole genome shotgun (WGS) entry which is preliminary data.</text>
</comment>
<reference evidence="1 2" key="1">
    <citation type="submission" date="2015-01" db="EMBL/GenBank/DDBJ databases">
        <title>Evolution of Trichinella species and genotypes.</title>
        <authorList>
            <person name="Korhonen P.K."/>
            <person name="Edoardo P."/>
            <person name="Giuseppe L.R."/>
            <person name="Gasser R.B."/>
        </authorList>
    </citation>
    <scope>NUCLEOTIDE SEQUENCE [LARGE SCALE GENOMIC DNA]</scope>
    <source>
        <strain evidence="1">ISS588</strain>
    </source>
</reference>
<evidence type="ECO:0000313" key="1">
    <source>
        <dbReference type="EMBL" id="KRZ32715.1"/>
    </source>
</evidence>
<evidence type="ECO:0000313" key="2">
    <source>
        <dbReference type="Proteomes" id="UP000054805"/>
    </source>
</evidence>
<accession>A0A0V1JCJ9</accession>
<dbReference type="AlphaFoldDB" id="A0A0V1JCJ9"/>
<protein>
    <submittedName>
        <fullName evidence="1">Uncharacterized protein</fullName>
    </submittedName>
</protein>
<dbReference type="Proteomes" id="UP000054805">
    <property type="component" value="Unassembled WGS sequence"/>
</dbReference>
<proteinExistence type="predicted"/>
<organism evidence="1 2">
    <name type="scientific">Trichinella pseudospiralis</name>
    <name type="common">Parasitic roundworm</name>
    <dbReference type="NCBI Taxonomy" id="6337"/>
    <lineage>
        <taxon>Eukaryota</taxon>
        <taxon>Metazoa</taxon>
        <taxon>Ecdysozoa</taxon>
        <taxon>Nematoda</taxon>
        <taxon>Enoplea</taxon>
        <taxon>Dorylaimia</taxon>
        <taxon>Trichinellida</taxon>
        <taxon>Trichinellidae</taxon>
        <taxon>Trichinella</taxon>
    </lineage>
</organism>
<gene>
    <name evidence="1" type="ORF">T4B_9807</name>
</gene>
<keyword evidence="2" id="KW-1185">Reference proteome</keyword>
<dbReference type="EMBL" id="JYDS01000014">
    <property type="protein sequence ID" value="KRZ32715.1"/>
    <property type="molecule type" value="Genomic_DNA"/>
</dbReference>
<name>A0A0V1JCJ9_TRIPS</name>